<keyword evidence="3" id="KW-0479">Metal-binding</keyword>
<evidence type="ECO:0000256" key="2">
    <source>
        <dbReference type="ARBA" id="ARBA00022801"/>
    </source>
</evidence>
<dbReference type="PANTHER" id="PTHR32494:SF5">
    <property type="entry name" value="ALLANTOATE AMIDOHYDROLASE"/>
    <property type="match status" value="1"/>
</dbReference>
<dbReference type="SUPFAM" id="SSF53187">
    <property type="entry name" value="Zn-dependent exopeptidases"/>
    <property type="match status" value="1"/>
</dbReference>
<evidence type="ECO:0000256" key="3">
    <source>
        <dbReference type="PIRSR" id="PIRSR001235-1"/>
    </source>
</evidence>
<comment type="similarity">
    <text evidence="1">Belongs to the peptidase M20 family.</text>
</comment>
<dbReference type="OrthoDB" id="9808195at2"/>
<dbReference type="GO" id="GO:0016813">
    <property type="term" value="F:hydrolase activity, acting on carbon-nitrogen (but not peptide) bonds, in linear amidines"/>
    <property type="evidence" value="ECO:0007669"/>
    <property type="project" value="InterPro"/>
</dbReference>
<dbReference type="InterPro" id="IPR036264">
    <property type="entry name" value="Bact_exopeptidase_dim_dom"/>
</dbReference>
<dbReference type="PIRSF" id="PIRSF001235">
    <property type="entry name" value="Amidase_carbamoylase"/>
    <property type="match status" value="1"/>
</dbReference>
<dbReference type="RefSeq" id="WP_047906873.1">
    <property type="nucleotide sequence ID" value="NZ_CP011807.3"/>
</dbReference>
<evidence type="ECO:0000259" key="4">
    <source>
        <dbReference type="Pfam" id="PF07687"/>
    </source>
</evidence>
<gene>
    <name evidence="5" type="ORF">AB870_14445</name>
</gene>
<feature type="binding site" evidence="3">
    <location>
        <position position="394"/>
    </location>
    <ligand>
        <name>Zn(2+)</name>
        <dbReference type="ChEBI" id="CHEBI:29105"/>
        <label>2</label>
    </ligand>
</feature>
<keyword evidence="2 5" id="KW-0378">Hydrolase</keyword>
<feature type="domain" description="Peptidase M20 dimerisation" evidence="4">
    <location>
        <begin position="224"/>
        <end position="323"/>
    </location>
</feature>
<evidence type="ECO:0000256" key="1">
    <source>
        <dbReference type="ARBA" id="ARBA00006153"/>
    </source>
</evidence>
<sequence length="424" mass="44995">MSDTKSPALRLNGPVLLQQLRELGEIGADPVAGGRTRVALTDDEKAGRDQLVAWMRELGLDVQIDRIGNIFGTLPCAPGARDAAGAMPRPLMMGSHIDTVINAGALDGCYGVLGGLAVARAFRDAGIVPSRPITVVAFTNEEGARFHPDMMGSLVHAGGLPLDEALDAIGTDGARLGDELVRIGYAGEMAPGTLVPHEYLELHIEQGPILEAEGLEIGVVENLQGISWQQITVQGNANHAGTTPTRLRHDAGYVAAATVAELRRIAVESGTTLATVGTMQLEPGVINVIPRKAVFTVDMRDPDEQRLTQSEARLADFLTKTAAQEGVRISTQRLARFEPVMFDAELTAAIEASAKRLGLSYKRMTSGAGHDAQMIARIAPAAMIFVPSRGGISHNPREHTDDAQLVRGAEVLLDVVARRLGAGQ</sequence>
<protein>
    <submittedName>
        <fullName evidence="5">Zn-dependent hydrolase</fullName>
    </submittedName>
</protein>
<dbReference type="Proteomes" id="UP000035651">
    <property type="component" value="Chromosome"/>
</dbReference>
<proteinExistence type="inferred from homology"/>
<feature type="binding site" evidence="3">
    <location>
        <position position="107"/>
    </location>
    <ligand>
        <name>Zn(2+)</name>
        <dbReference type="ChEBI" id="CHEBI:29105"/>
        <label>2</label>
    </ligand>
</feature>
<dbReference type="Pfam" id="PF01546">
    <property type="entry name" value="Peptidase_M20"/>
    <property type="match status" value="1"/>
</dbReference>
<keyword evidence="6" id="KW-1185">Reference proteome</keyword>
<evidence type="ECO:0000313" key="5">
    <source>
        <dbReference type="EMBL" id="AKM31061.1"/>
    </source>
</evidence>
<dbReference type="CDD" id="cd03884">
    <property type="entry name" value="M20_bAS"/>
    <property type="match status" value="1"/>
</dbReference>
<dbReference type="NCBIfam" id="TIGR01879">
    <property type="entry name" value="hydantase"/>
    <property type="match status" value="1"/>
</dbReference>
<dbReference type="SUPFAM" id="SSF55031">
    <property type="entry name" value="Bacterial exopeptidase dimerisation domain"/>
    <property type="match status" value="1"/>
</dbReference>
<dbReference type="Gene3D" id="3.40.630.10">
    <property type="entry name" value="Zn peptidases"/>
    <property type="match status" value="1"/>
</dbReference>
<dbReference type="InterPro" id="IPR002933">
    <property type="entry name" value="Peptidase_M20"/>
</dbReference>
<accession>A0A0H3WWZ3</accession>
<name>A0A0H3WWZ3_9BURK</name>
<dbReference type="PATRIC" id="fig|656179.3.peg.3076"/>
<dbReference type="GO" id="GO:0046872">
    <property type="term" value="F:metal ion binding"/>
    <property type="evidence" value="ECO:0007669"/>
    <property type="project" value="UniProtKB-KW"/>
</dbReference>
<dbReference type="InterPro" id="IPR011650">
    <property type="entry name" value="Peptidase_M20_dimer"/>
</dbReference>
<dbReference type="Pfam" id="PF07687">
    <property type="entry name" value="M20_dimer"/>
    <property type="match status" value="1"/>
</dbReference>
<feature type="binding site" evidence="3">
    <location>
        <position position="203"/>
    </location>
    <ligand>
        <name>Zn(2+)</name>
        <dbReference type="ChEBI" id="CHEBI:29105"/>
        <label>1</label>
    </ligand>
</feature>
<dbReference type="Gene3D" id="3.30.70.360">
    <property type="match status" value="1"/>
</dbReference>
<feature type="binding site" evidence="3">
    <location>
        <position position="96"/>
    </location>
    <ligand>
        <name>Zn(2+)</name>
        <dbReference type="ChEBI" id="CHEBI:29105"/>
        <label>1</label>
    </ligand>
</feature>
<dbReference type="STRING" id="656179.AB870_14445"/>
<evidence type="ECO:0000313" key="6">
    <source>
        <dbReference type="Proteomes" id="UP000035651"/>
    </source>
</evidence>
<dbReference type="PANTHER" id="PTHR32494">
    <property type="entry name" value="ALLANTOATE DEIMINASE-RELATED"/>
    <property type="match status" value="1"/>
</dbReference>
<dbReference type="EMBL" id="CP011807">
    <property type="protein sequence ID" value="AKM31061.1"/>
    <property type="molecule type" value="Genomic_DNA"/>
</dbReference>
<organism evidence="5 6">
    <name type="scientific">Pandoraea faecigallinarum</name>
    <dbReference type="NCBI Taxonomy" id="656179"/>
    <lineage>
        <taxon>Bacteria</taxon>
        <taxon>Pseudomonadati</taxon>
        <taxon>Pseudomonadota</taxon>
        <taxon>Betaproteobacteria</taxon>
        <taxon>Burkholderiales</taxon>
        <taxon>Burkholderiaceae</taxon>
        <taxon>Pandoraea</taxon>
    </lineage>
</organism>
<feature type="binding site" evidence="3">
    <location>
        <position position="142"/>
    </location>
    <ligand>
        <name>Zn(2+)</name>
        <dbReference type="ChEBI" id="CHEBI:29105"/>
        <label>2</label>
    </ligand>
</feature>
<dbReference type="KEGG" id="pfg:AB870_14445"/>
<dbReference type="InterPro" id="IPR010158">
    <property type="entry name" value="Amidase_Cbmase"/>
</dbReference>
<reference evidence="5" key="1">
    <citation type="submission" date="2016-06" db="EMBL/GenBank/DDBJ databases">
        <title>Complete Genome Sequence of Pandoraea faecigallinarum DSM-23572.</title>
        <authorList>
            <person name="Yong D."/>
            <person name="Ee R."/>
            <person name="Lim Y.-L."/>
            <person name="Yin W.-F."/>
            <person name="Chan K.-G."/>
        </authorList>
    </citation>
    <scope>NUCLEOTIDE SEQUENCE</scope>
    <source>
        <strain evidence="5">DSM 23572</strain>
    </source>
</reference>
<keyword evidence="3" id="KW-0862">Zinc</keyword>
<dbReference type="AlphaFoldDB" id="A0A0H3WWZ3"/>
<feature type="binding site" evidence="3">
    <location>
        <position position="107"/>
    </location>
    <ligand>
        <name>Zn(2+)</name>
        <dbReference type="ChEBI" id="CHEBI:29105"/>
        <label>1</label>
    </ligand>
</feature>
<dbReference type="NCBIfam" id="NF006771">
    <property type="entry name" value="PRK09290.1-5"/>
    <property type="match status" value="1"/>
</dbReference>
<comment type="cofactor">
    <cofactor evidence="3">
        <name>Zn(2+)</name>
        <dbReference type="ChEBI" id="CHEBI:29105"/>
    </cofactor>
    <text evidence="3">Binds 2 Zn(2+) ions per subunit.</text>
</comment>